<feature type="region of interest" description="Disordered" evidence="1">
    <location>
        <begin position="142"/>
        <end position="168"/>
    </location>
</feature>
<evidence type="ECO:0000256" key="1">
    <source>
        <dbReference type="SAM" id="MobiDB-lite"/>
    </source>
</evidence>
<name>W9WY52_9EURO</name>
<keyword evidence="3" id="KW-1185">Reference proteome</keyword>
<dbReference type="RefSeq" id="XP_007743104.1">
    <property type="nucleotide sequence ID" value="XM_007744914.1"/>
</dbReference>
<evidence type="ECO:0000313" key="3">
    <source>
        <dbReference type="Proteomes" id="UP000019471"/>
    </source>
</evidence>
<comment type="caution">
    <text evidence="2">The sequence shown here is derived from an EMBL/GenBank/DDBJ whole genome shotgun (WGS) entry which is preliminary data.</text>
</comment>
<dbReference type="HOGENOM" id="CLU_097986_0_0_1"/>
<protein>
    <submittedName>
        <fullName evidence="2">Uncharacterized protein</fullName>
    </submittedName>
</protein>
<accession>W9WY52</accession>
<dbReference type="AlphaFoldDB" id="W9WY52"/>
<gene>
    <name evidence="2" type="ORF">A1O5_04307</name>
</gene>
<dbReference type="EMBL" id="AMGX01000005">
    <property type="protein sequence ID" value="EXJ73157.1"/>
    <property type="molecule type" value="Genomic_DNA"/>
</dbReference>
<feature type="compositionally biased region" description="Acidic residues" evidence="1">
    <location>
        <begin position="154"/>
        <end position="168"/>
    </location>
</feature>
<organism evidence="2 3">
    <name type="scientific">Cladophialophora psammophila CBS 110553</name>
    <dbReference type="NCBI Taxonomy" id="1182543"/>
    <lineage>
        <taxon>Eukaryota</taxon>
        <taxon>Fungi</taxon>
        <taxon>Dikarya</taxon>
        <taxon>Ascomycota</taxon>
        <taxon>Pezizomycotina</taxon>
        <taxon>Eurotiomycetes</taxon>
        <taxon>Chaetothyriomycetidae</taxon>
        <taxon>Chaetothyriales</taxon>
        <taxon>Herpotrichiellaceae</taxon>
        <taxon>Cladophialophora</taxon>
    </lineage>
</organism>
<feature type="compositionally biased region" description="Low complexity" evidence="1">
    <location>
        <begin position="144"/>
        <end position="153"/>
    </location>
</feature>
<dbReference type="OrthoDB" id="4159592at2759"/>
<dbReference type="GeneID" id="19189031"/>
<reference evidence="2 3" key="1">
    <citation type="submission" date="2013-03" db="EMBL/GenBank/DDBJ databases">
        <title>The Genome Sequence of Cladophialophora psammophila CBS 110553.</title>
        <authorList>
            <consortium name="The Broad Institute Genomics Platform"/>
            <person name="Cuomo C."/>
            <person name="de Hoog S."/>
            <person name="Gorbushina A."/>
            <person name="Walker B."/>
            <person name="Young S.K."/>
            <person name="Zeng Q."/>
            <person name="Gargeya S."/>
            <person name="Fitzgerald M."/>
            <person name="Haas B."/>
            <person name="Abouelleil A."/>
            <person name="Allen A.W."/>
            <person name="Alvarado L."/>
            <person name="Arachchi H.M."/>
            <person name="Berlin A.M."/>
            <person name="Chapman S.B."/>
            <person name="Gainer-Dewar J."/>
            <person name="Goldberg J."/>
            <person name="Griggs A."/>
            <person name="Gujja S."/>
            <person name="Hansen M."/>
            <person name="Howarth C."/>
            <person name="Imamovic A."/>
            <person name="Ireland A."/>
            <person name="Larimer J."/>
            <person name="McCowan C."/>
            <person name="Murphy C."/>
            <person name="Pearson M."/>
            <person name="Poon T.W."/>
            <person name="Priest M."/>
            <person name="Roberts A."/>
            <person name="Saif S."/>
            <person name="Shea T."/>
            <person name="Sisk P."/>
            <person name="Sykes S."/>
            <person name="Wortman J."/>
            <person name="Nusbaum C."/>
            <person name="Birren B."/>
        </authorList>
    </citation>
    <scope>NUCLEOTIDE SEQUENCE [LARGE SCALE GENOMIC DNA]</scope>
    <source>
        <strain evidence="2 3">CBS 110553</strain>
    </source>
</reference>
<sequence length="168" mass="19647">MASRQEGFFVQDGDELDYHSAIVPSEGKKPIHVNGHELVVPRLRVRRDSAGKAITQPPGLWFWEVNDPDQLEPDGSETWMELGFFSGPKDLEKKLLDFFARDWGDKVTGPTGALKDGHGVWDRFLFRRSGEQTKKMMEVREEYWQAQRQQQQQQEEEQEQEQEQEQQQ</sequence>
<evidence type="ECO:0000313" key="2">
    <source>
        <dbReference type="EMBL" id="EXJ73157.1"/>
    </source>
</evidence>
<proteinExistence type="predicted"/>
<dbReference type="Proteomes" id="UP000019471">
    <property type="component" value="Unassembled WGS sequence"/>
</dbReference>